<evidence type="ECO:0000256" key="2">
    <source>
        <dbReference type="ARBA" id="ARBA00007581"/>
    </source>
</evidence>
<gene>
    <name evidence="7" type="ORF">C9I88_19075</name>
</gene>
<comment type="cofactor">
    <cofactor evidence="1">
        <name>Zn(2+)</name>
        <dbReference type="ChEBI" id="CHEBI:29105"/>
    </cofactor>
</comment>
<dbReference type="SUPFAM" id="SSF53213">
    <property type="entry name" value="LigB-like"/>
    <property type="match status" value="1"/>
</dbReference>
<evidence type="ECO:0000256" key="1">
    <source>
        <dbReference type="ARBA" id="ARBA00001947"/>
    </source>
</evidence>
<evidence type="ECO:0000313" key="8">
    <source>
        <dbReference type="Proteomes" id="UP000241954"/>
    </source>
</evidence>
<dbReference type="InterPro" id="IPR004183">
    <property type="entry name" value="Xdiol_dOase_suB"/>
</dbReference>
<evidence type="ECO:0000313" key="7">
    <source>
        <dbReference type="EMBL" id="PSV89374.1"/>
    </source>
</evidence>
<organism evidence="7 8">
    <name type="scientific">Photobacterium iliopiscarium</name>
    <dbReference type="NCBI Taxonomy" id="56192"/>
    <lineage>
        <taxon>Bacteria</taxon>
        <taxon>Pseudomonadati</taxon>
        <taxon>Pseudomonadota</taxon>
        <taxon>Gammaproteobacteria</taxon>
        <taxon>Vibrionales</taxon>
        <taxon>Vibrionaceae</taxon>
        <taxon>Photobacterium</taxon>
    </lineage>
</organism>
<evidence type="ECO:0000256" key="5">
    <source>
        <dbReference type="ARBA" id="ARBA00023002"/>
    </source>
</evidence>
<evidence type="ECO:0000256" key="3">
    <source>
        <dbReference type="ARBA" id="ARBA00022723"/>
    </source>
</evidence>
<dbReference type="Proteomes" id="UP000241954">
    <property type="component" value="Unassembled WGS sequence"/>
</dbReference>
<dbReference type="PANTHER" id="PTHR30096:SF0">
    <property type="entry name" value="4,5-DOPA DIOXYGENASE EXTRADIOL-LIKE PROTEIN"/>
    <property type="match status" value="1"/>
</dbReference>
<comment type="caution">
    <text evidence="7">The sequence shown here is derived from an EMBL/GenBank/DDBJ whole genome shotgun (WGS) entry which is preliminary data.</text>
</comment>
<dbReference type="GO" id="GO:0008270">
    <property type="term" value="F:zinc ion binding"/>
    <property type="evidence" value="ECO:0007669"/>
    <property type="project" value="InterPro"/>
</dbReference>
<name>A0A2T3M9T4_9GAMM</name>
<dbReference type="EMBL" id="PYLW01000034">
    <property type="protein sequence ID" value="PSV89374.1"/>
    <property type="molecule type" value="Genomic_DNA"/>
</dbReference>
<dbReference type="PANTHER" id="PTHR30096">
    <property type="entry name" value="4,5-DOPA DIOXYGENASE EXTRADIOL-LIKE PROTEIN"/>
    <property type="match status" value="1"/>
</dbReference>
<dbReference type="RefSeq" id="WP_107238063.1">
    <property type="nucleotide sequence ID" value="NZ_PYLW01000034.1"/>
</dbReference>
<comment type="similarity">
    <text evidence="2">Belongs to the DODA-type extradiol aromatic ring-opening dioxygenase family.</text>
</comment>
<accession>A0A2T3M9T4</accession>
<dbReference type="Gene3D" id="3.40.830.10">
    <property type="entry name" value="LigB-like"/>
    <property type="match status" value="1"/>
</dbReference>
<reference evidence="7 8" key="1">
    <citation type="submission" date="2018-01" db="EMBL/GenBank/DDBJ databases">
        <title>Whole genome sequencing of Histamine producing bacteria.</title>
        <authorList>
            <person name="Butler K."/>
        </authorList>
    </citation>
    <scope>NUCLEOTIDE SEQUENCE [LARGE SCALE GENOMIC DNA]</scope>
    <source>
        <strain evidence="7 8">NCIMB 13481</strain>
    </source>
</reference>
<dbReference type="GO" id="GO:0016702">
    <property type="term" value="F:oxidoreductase activity, acting on single donors with incorporation of molecular oxygen, incorporation of two atoms of oxygen"/>
    <property type="evidence" value="ECO:0007669"/>
    <property type="project" value="UniProtKB-ARBA"/>
</dbReference>
<dbReference type="InterPro" id="IPR014436">
    <property type="entry name" value="Extradiol_dOase_DODA"/>
</dbReference>
<dbReference type="GO" id="GO:0008198">
    <property type="term" value="F:ferrous iron binding"/>
    <property type="evidence" value="ECO:0007669"/>
    <property type="project" value="InterPro"/>
</dbReference>
<keyword evidence="3" id="KW-0479">Metal-binding</keyword>
<sequence>MTDEAYEIKYPVDGDTPFASKICNLLQDHGIKAKLDSQRGLDHGVFVPLKIMYPDADIPCVQMSLINTLDPEAHIEMGRALSTLRSQNVLILGSGLSFHNMKAFGHRATESQDKGNLAFEQWLIETCTSEDLSSNERRKKLAQWADAPSARYCHPREEHLLPLHVCFGVAGTTAKLVFEGDFIGKKTSGFLWE</sequence>
<keyword evidence="7" id="KW-0223">Dioxygenase</keyword>
<dbReference type="Pfam" id="PF02900">
    <property type="entry name" value="LigB"/>
    <property type="match status" value="1"/>
</dbReference>
<feature type="domain" description="Extradiol ring-cleavage dioxygenase class III enzyme subunit B" evidence="6">
    <location>
        <begin position="5"/>
        <end position="173"/>
    </location>
</feature>
<protein>
    <submittedName>
        <fullName evidence="7">Dioxygenase</fullName>
    </submittedName>
</protein>
<evidence type="ECO:0000259" key="6">
    <source>
        <dbReference type="Pfam" id="PF02900"/>
    </source>
</evidence>
<keyword evidence="5" id="KW-0560">Oxidoreductase</keyword>
<proteinExistence type="inferred from homology"/>
<dbReference type="CDD" id="cd07363">
    <property type="entry name" value="45_DOPA_Dioxygenase"/>
    <property type="match status" value="1"/>
</dbReference>
<evidence type="ECO:0000256" key="4">
    <source>
        <dbReference type="ARBA" id="ARBA00022833"/>
    </source>
</evidence>
<keyword evidence="4" id="KW-0862">Zinc</keyword>
<dbReference type="AlphaFoldDB" id="A0A2T3M9T4"/>